<dbReference type="PANTHER" id="PTHR43677">
    <property type="entry name" value="SHORT-CHAIN DEHYDROGENASE/REDUCTASE"/>
    <property type="match status" value="1"/>
</dbReference>
<dbReference type="InterPro" id="IPR036291">
    <property type="entry name" value="NAD(P)-bd_dom_sf"/>
</dbReference>
<reference evidence="2" key="1">
    <citation type="submission" date="2018-05" db="EMBL/GenBank/DDBJ databases">
        <authorList>
            <person name="Lanie J.A."/>
            <person name="Ng W.-L."/>
            <person name="Kazmierczak K.M."/>
            <person name="Andrzejewski T.M."/>
            <person name="Davidsen T.M."/>
            <person name="Wayne K.J."/>
            <person name="Tettelin H."/>
            <person name="Glass J.I."/>
            <person name="Rusch D."/>
            <person name="Podicherti R."/>
            <person name="Tsui H.-C.T."/>
            <person name="Winkler M.E."/>
        </authorList>
    </citation>
    <scope>NUCLEOTIDE SEQUENCE</scope>
</reference>
<name>A0A382JPW9_9ZZZZ</name>
<evidence type="ECO:0000313" key="2">
    <source>
        <dbReference type="EMBL" id="SVC13372.1"/>
    </source>
</evidence>
<evidence type="ECO:0000259" key="1">
    <source>
        <dbReference type="SMART" id="SM00829"/>
    </source>
</evidence>
<dbReference type="InterPro" id="IPR013149">
    <property type="entry name" value="ADH-like_C"/>
</dbReference>
<feature type="domain" description="Enoyl reductase (ER)" evidence="1">
    <location>
        <begin position="10"/>
        <end position="230"/>
    </location>
</feature>
<dbReference type="InterPro" id="IPR051397">
    <property type="entry name" value="Zn-ADH-like_protein"/>
</dbReference>
<dbReference type="InterPro" id="IPR020843">
    <property type="entry name" value="ER"/>
</dbReference>
<dbReference type="EMBL" id="UINC01075315">
    <property type="protein sequence ID" value="SVC13372.1"/>
    <property type="molecule type" value="Genomic_DNA"/>
</dbReference>
<dbReference type="GO" id="GO:0016491">
    <property type="term" value="F:oxidoreductase activity"/>
    <property type="evidence" value="ECO:0007669"/>
    <property type="project" value="InterPro"/>
</dbReference>
<accession>A0A382JPW9</accession>
<dbReference type="InterPro" id="IPR013154">
    <property type="entry name" value="ADH-like_N"/>
</dbReference>
<dbReference type="InterPro" id="IPR011032">
    <property type="entry name" value="GroES-like_sf"/>
</dbReference>
<proteinExistence type="predicted"/>
<dbReference type="Pfam" id="PF08240">
    <property type="entry name" value="ADH_N"/>
    <property type="match status" value="1"/>
</dbReference>
<dbReference type="Gene3D" id="3.40.50.720">
    <property type="entry name" value="NAD(P)-binding Rossmann-like Domain"/>
    <property type="match status" value="1"/>
</dbReference>
<organism evidence="2">
    <name type="scientific">marine metagenome</name>
    <dbReference type="NCBI Taxonomy" id="408172"/>
    <lineage>
        <taxon>unclassified sequences</taxon>
        <taxon>metagenomes</taxon>
        <taxon>ecological metagenomes</taxon>
    </lineage>
</organism>
<dbReference type="AlphaFoldDB" id="A0A382JPW9"/>
<dbReference type="Gene3D" id="3.90.180.10">
    <property type="entry name" value="Medium-chain alcohol dehydrogenases, catalytic domain"/>
    <property type="match status" value="1"/>
</dbReference>
<dbReference type="PANTHER" id="PTHR43677:SF4">
    <property type="entry name" value="QUINONE OXIDOREDUCTASE-LIKE PROTEIN 2"/>
    <property type="match status" value="1"/>
</dbReference>
<dbReference type="Pfam" id="PF00107">
    <property type="entry name" value="ADH_zinc_N"/>
    <property type="match status" value="1"/>
</dbReference>
<dbReference type="SMART" id="SM00829">
    <property type="entry name" value="PKS_ER"/>
    <property type="match status" value="1"/>
</dbReference>
<dbReference type="SUPFAM" id="SSF50129">
    <property type="entry name" value="GroES-like"/>
    <property type="match status" value="1"/>
</dbReference>
<feature type="non-terminal residue" evidence="2">
    <location>
        <position position="231"/>
    </location>
</feature>
<protein>
    <recommendedName>
        <fullName evidence="1">Enoyl reductase (ER) domain-containing protein</fullName>
    </recommendedName>
</protein>
<dbReference type="SUPFAM" id="SSF51735">
    <property type="entry name" value="NAD(P)-binding Rossmann-fold domains"/>
    <property type="match status" value="1"/>
</dbReference>
<sequence>MRGVWVKELTEFKNLTVEECPRPTMLKNQVRVAVQAAGVSFAQSLVVEGRYQRKMPLPFSPGSEIAGIVTEVGDATNRIKVGDRICAIVEWGGLAEEAVAYEANTFALPGSLEFHRAICFTNSYSTSCAALTWPHLLNVKGDDVLLVHGGAGGVGIAAIEIAKIQGATVIATAGSSEKACVAKDHGADHVINYRKENFRDRVLDITDGIGVNAVYDPVGGEVFAQSLRCLA</sequence>
<gene>
    <name evidence="2" type="ORF">METZ01_LOCUS266226</name>
</gene>